<feature type="non-terminal residue" evidence="1">
    <location>
        <position position="1"/>
    </location>
</feature>
<name>A0ABN9F9F8_9NEOB</name>
<protein>
    <submittedName>
        <fullName evidence="1">Uncharacterized protein</fullName>
    </submittedName>
</protein>
<dbReference type="EMBL" id="CATNWA010016560">
    <property type="protein sequence ID" value="CAI9593653.1"/>
    <property type="molecule type" value="Genomic_DNA"/>
</dbReference>
<accession>A0ABN9F9F8</accession>
<organism evidence="1 2">
    <name type="scientific">Staurois parvus</name>
    <dbReference type="NCBI Taxonomy" id="386267"/>
    <lineage>
        <taxon>Eukaryota</taxon>
        <taxon>Metazoa</taxon>
        <taxon>Chordata</taxon>
        <taxon>Craniata</taxon>
        <taxon>Vertebrata</taxon>
        <taxon>Euteleostomi</taxon>
        <taxon>Amphibia</taxon>
        <taxon>Batrachia</taxon>
        <taxon>Anura</taxon>
        <taxon>Neobatrachia</taxon>
        <taxon>Ranoidea</taxon>
        <taxon>Ranidae</taxon>
        <taxon>Staurois</taxon>
    </lineage>
</organism>
<feature type="non-terminal residue" evidence="1">
    <location>
        <position position="109"/>
    </location>
</feature>
<keyword evidence="2" id="KW-1185">Reference proteome</keyword>
<gene>
    <name evidence="1" type="ORF">SPARVUS_LOCUS11593068</name>
</gene>
<sequence>RGTDRYLTGDCNRERAPLTAKCSAPLDPAGVIHRAAADRNKAFLGVVLRCAWRCLISWNLWMLRLQEEFLQRKHGSWKMGRVVSSQSQDQYGTADKRNIRIMPGSYTEQ</sequence>
<evidence type="ECO:0000313" key="1">
    <source>
        <dbReference type="EMBL" id="CAI9593653.1"/>
    </source>
</evidence>
<reference evidence="1" key="1">
    <citation type="submission" date="2023-05" db="EMBL/GenBank/DDBJ databases">
        <authorList>
            <person name="Stuckert A."/>
        </authorList>
    </citation>
    <scope>NUCLEOTIDE SEQUENCE</scope>
</reference>
<evidence type="ECO:0000313" key="2">
    <source>
        <dbReference type="Proteomes" id="UP001162483"/>
    </source>
</evidence>
<comment type="caution">
    <text evidence="1">The sequence shown here is derived from an EMBL/GenBank/DDBJ whole genome shotgun (WGS) entry which is preliminary data.</text>
</comment>
<proteinExistence type="predicted"/>
<dbReference type="Proteomes" id="UP001162483">
    <property type="component" value="Unassembled WGS sequence"/>
</dbReference>